<accession>A0AAD2FX66</accession>
<feature type="domain" description="HSF-type DNA-binding" evidence="6">
    <location>
        <begin position="97"/>
        <end position="192"/>
    </location>
</feature>
<dbReference type="Pfam" id="PF00447">
    <property type="entry name" value="HSF_DNA-bind"/>
    <property type="match status" value="1"/>
</dbReference>
<evidence type="ECO:0000256" key="4">
    <source>
        <dbReference type="RuleBase" id="RU004020"/>
    </source>
</evidence>
<dbReference type="GO" id="GO:0003700">
    <property type="term" value="F:DNA-binding transcription factor activity"/>
    <property type="evidence" value="ECO:0007669"/>
    <property type="project" value="InterPro"/>
</dbReference>
<feature type="compositionally biased region" description="Pro residues" evidence="5">
    <location>
        <begin position="292"/>
        <end position="331"/>
    </location>
</feature>
<comment type="similarity">
    <text evidence="4">Belongs to the HSF family.</text>
</comment>
<dbReference type="InterPro" id="IPR000232">
    <property type="entry name" value="HSF_DNA-bd"/>
</dbReference>
<evidence type="ECO:0000256" key="1">
    <source>
        <dbReference type="ARBA" id="ARBA00004123"/>
    </source>
</evidence>
<dbReference type="GO" id="GO:0005634">
    <property type="term" value="C:nucleus"/>
    <property type="evidence" value="ECO:0007669"/>
    <property type="project" value="UniProtKB-SubCell"/>
</dbReference>
<protein>
    <recommendedName>
        <fullName evidence="6">HSF-type DNA-binding domain-containing protein</fullName>
    </recommendedName>
</protein>
<keyword evidence="2" id="KW-0238">DNA-binding</keyword>
<dbReference type="EMBL" id="CAKOGP040001881">
    <property type="protein sequence ID" value="CAJ1955161.1"/>
    <property type="molecule type" value="Genomic_DNA"/>
</dbReference>
<dbReference type="PANTHER" id="PTHR10015:SF206">
    <property type="entry name" value="HSF-TYPE DNA-BINDING DOMAIN-CONTAINING PROTEIN"/>
    <property type="match status" value="1"/>
</dbReference>
<gene>
    <name evidence="7" type="ORF">CYCCA115_LOCUS15614</name>
</gene>
<feature type="compositionally biased region" description="Basic and acidic residues" evidence="5">
    <location>
        <begin position="401"/>
        <end position="413"/>
    </location>
</feature>
<reference evidence="7" key="1">
    <citation type="submission" date="2023-08" db="EMBL/GenBank/DDBJ databases">
        <authorList>
            <person name="Audoor S."/>
            <person name="Bilcke G."/>
        </authorList>
    </citation>
    <scope>NUCLEOTIDE SEQUENCE</scope>
</reference>
<dbReference type="FunFam" id="1.10.10.10:FF:000479">
    <property type="entry name" value="Predicted protein"/>
    <property type="match status" value="1"/>
</dbReference>
<evidence type="ECO:0000256" key="2">
    <source>
        <dbReference type="ARBA" id="ARBA00023125"/>
    </source>
</evidence>
<evidence type="ECO:0000313" key="8">
    <source>
        <dbReference type="Proteomes" id="UP001295423"/>
    </source>
</evidence>
<dbReference type="SUPFAM" id="SSF46785">
    <property type="entry name" value="Winged helix' DNA-binding domain"/>
    <property type="match status" value="1"/>
</dbReference>
<organism evidence="7 8">
    <name type="scientific">Cylindrotheca closterium</name>
    <dbReference type="NCBI Taxonomy" id="2856"/>
    <lineage>
        <taxon>Eukaryota</taxon>
        <taxon>Sar</taxon>
        <taxon>Stramenopiles</taxon>
        <taxon>Ochrophyta</taxon>
        <taxon>Bacillariophyta</taxon>
        <taxon>Bacillariophyceae</taxon>
        <taxon>Bacillariophycidae</taxon>
        <taxon>Bacillariales</taxon>
        <taxon>Bacillariaceae</taxon>
        <taxon>Cylindrotheca</taxon>
    </lineage>
</organism>
<feature type="compositionally biased region" description="Low complexity" evidence="5">
    <location>
        <begin position="332"/>
        <end position="355"/>
    </location>
</feature>
<dbReference type="Proteomes" id="UP001295423">
    <property type="component" value="Unassembled WGS sequence"/>
</dbReference>
<dbReference type="InterPro" id="IPR036388">
    <property type="entry name" value="WH-like_DNA-bd_sf"/>
</dbReference>
<evidence type="ECO:0000259" key="6">
    <source>
        <dbReference type="SMART" id="SM00415"/>
    </source>
</evidence>
<dbReference type="Gene3D" id="1.10.10.10">
    <property type="entry name" value="Winged helix-like DNA-binding domain superfamily/Winged helix DNA-binding domain"/>
    <property type="match status" value="1"/>
</dbReference>
<evidence type="ECO:0000256" key="5">
    <source>
        <dbReference type="SAM" id="MobiDB-lite"/>
    </source>
</evidence>
<dbReference type="AlphaFoldDB" id="A0AAD2FX66"/>
<feature type="region of interest" description="Disordered" evidence="5">
    <location>
        <begin position="1"/>
        <end position="88"/>
    </location>
</feature>
<feature type="region of interest" description="Disordered" evidence="5">
    <location>
        <begin position="258"/>
        <end position="413"/>
    </location>
</feature>
<sequence>MDETKKEAEATSKFETDALDKQTQLHETIKKEDGDGISQPPAAVVEPTQDSADNDHGMEAEKLHDETVKADDEEKLSASEPKLENESKLLKDLDDEAPKTFPQILMEILNTEEESDTIAWLPHGRSFIIYKKKRFAAHTLPNYFKATKFTSFTRKLNRWGFTRVTRGPEMGSYYHKLFLRDEPNLCLRMSSHSSSKFQEQQQLMPNPMGMPFGGMPFGMMMNPMNMNPAEINQQNQLIQAQLQQLQWQQYQLQQIQQQQASAGMQDGSEGHGGPQGHHPSQPHHAQGHPSGHPQPPHMMHGPPPHNMGPPPHAPSVMMGPPPGAPLGPPGQHPHAQGPSPHGQVIPPSQHHQGPPRSSPPPQPPIHRQVHSGQHPHAPGGPPSAPPQQQGGQPMMVHHGRQGMDRAKDGTAAV</sequence>
<comment type="caution">
    <text evidence="7">The sequence shown here is derived from an EMBL/GenBank/DDBJ whole genome shotgun (WGS) entry which is preliminary data.</text>
</comment>
<dbReference type="InterPro" id="IPR036390">
    <property type="entry name" value="WH_DNA-bd_sf"/>
</dbReference>
<feature type="compositionally biased region" description="Low complexity" evidence="5">
    <location>
        <begin position="276"/>
        <end position="291"/>
    </location>
</feature>
<proteinExistence type="inferred from homology"/>
<feature type="compositionally biased region" description="Basic and acidic residues" evidence="5">
    <location>
        <begin position="1"/>
        <end position="34"/>
    </location>
</feature>
<feature type="compositionally biased region" description="Basic and acidic residues" evidence="5">
    <location>
        <begin position="53"/>
        <end position="88"/>
    </location>
</feature>
<keyword evidence="8" id="KW-1185">Reference proteome</keyword>
<comment type="subcellular location">
    <subcellularLocation>
        <location evidence="1">Nucleus</location>
    </subcellularLocation>
</comment>
<name>A0AAD2FX66_9STRA</name>
<dbReference type="GO" id="GO:0043565">
    <property type="term" value="F:sequence-specific DNA binding"/>
    <property type="evidence" value="ECO:0007669"/>
    <property type="project" value="InterPro"/>
</dbReference>
<keyword evidence="3" id="KW-0539">Nucleus</keyword>
<evidence type="ECO:0000313" key="7">
    <source>
        <dbReference type="EMBL" id="CAJ1955161.1"/>
    </source>
</evidence>
<dbReference type="PANTHER" id="PTHR10015">
    <property type="entry name" value="HEAT SHOCK TRANSCRIPTION FACTOR"/>
    <property type="match status" value="1"/>
</dbReference>
<dbReference type="SMART" id="SM00415">
    <property type="entry name" value="HSF"/>
    <property type="match status" value="1"/>
</dbReference>
<evidence type="ECO:0000256" key="3">
    <source>
        <dbReference type="ARBA" id="ARBA00023242"/>
    </source>
</evidence>